<evidence type="ECO:0000313" key="1">
    <source>
        <dbReference type="EMBL" id="AIY40146.1"/>
    </source>
</evidence>
<evidence type="ECO:0000313" key="2">
    <source>
        <dbReference type="Proteomes" id="UP000030302"/>
    </source>
</evidence>
<reference evidence="2" key="1">
    <citation type="journal article" date="2014" name="Soil Biol. Biochem.">
        <title>Structure and function of bacterial communities in ageing soils: Insights from the Mendocino ecological staircase.</title>
        <authorList>
            <person name="Uroz S."/>
            <person name="Tech J.J."/>
            <person name="Sawaya N.A."/>
            <person name="Frey-Klett P."/>
            <person name="Leveau J.H.J."/>
        </authorList>
    </citation>
    <scope>NUCLEOTIDE SEQUENCE [LARGE SCALE GENOMIC DNA]</scope>
    <source>
        <strain evidence="2">Cal35</strain>
    </source>
</reference>
<keyword evidence="2" id="KW-1185">Reference proteome</keyword>
<dbReference type="EMBL" id="CP009962">
    <property type="protein sequence ID" value="AIY40146.1"/>
    <property type="molecule type" value="Genomic_DNA"/>
</dbReference>
<dbReference type="STRING" id="279058.LT85_0988"/>
<dbReference type="KEGG" id="care:LT85_0988"/>
<dbReference type="Proteomes" id="UP000030302">
    <property type="component" value="Chromosome"/>
</dbReference>
<sequence length="73" mass="8032">MTDQQTLIECAARGAQIYAERHPRPSQVTQVQAAQMLGISAQTVGRMVREGRLSLNGLGMIPISEIDRKLLVK</sequence>
<evidence type="ECO:0008006" key="3">
    <source>
        <dbReference type="Google" id="ProtNLM"/>
    </source>
</evidence>
<dbReference type="RefSeq" id="WP_038486087.1">
    <property type="nucleotide sequence ID" value="NZ_CP009962.1"/>
</dbReference>
<protein>
    <recommendedName>
        <fullName evidence="3">Helix-turn-helix domain-containing protein</fullName>
    </recommendedName>
</protein>
<dbReference type="HOGENOM" id="CLU_179835_0_0_4"/>
<dbReference type="AlphaFoldDB" id="A0A0A1F6J1"/>
<accession>A0A0A1F6J1</accession>
<name>A0A0A1F6J1_9BURK</name>
<organism evidence="1 2">
    <name type="scientific">Collimonas arenae</name>
    <dbReference type="NCBI Taxonomy" id="279058"/>
    <lineage>
        <taxon>Bacteria</taxon>
        <taxon>Pseudomonadati</taxon>
        <taxon>Pseudomonadota</taxon>
        <taxon>Betaproteobacteria</taxon>
        <taxon>Burkholderiales</taxon>
        <taxon>Oxalobacteraceae</taxon>
        <taxon>Collimonas</taxon>
    </lineage>
</organism>
<gene>
    <name evidence="1" type="ORF">LT85_0988</name>
</gene>
<dbReference type="OrthoDB" id="8779474at2"/>
<proteinExistence type="predicted"/>